<evidence type="ECO:0000256" key="1">
    <source>
        <dbReference type="ARBA" id="ARBA00022603"/>
    </source>
</evidence>
<dbReference type="EC" id="2.1.1.80" evidence="7"/>
<evidence type="ECO:0000256" key="4">
    <source>
        <dbReference type="PROSITE-ProRule" id="PRU00339"/>
    </source>
</evidence>
<feature type="repeat" description="TPR" evidence="4">
    <location>
        <begin position="352"/>
        <end position="385"/>
    </location>
</feature>
<keyword evidence="4" id="KW-0802">TPR repeat</keyword>
<dbReference type="OrthoDB" id="9816309at2"/>
<reference evidence="8" key="1">
    <citation type="journal article" date="2014" name="Soil Biol. Biochem.">
        <title>Structure and function of bacterial communities in ageing soils: Insights from the Mendocino ecological staircase.</title>
        <authorList>
            <person name="Uroz S."/>
            <person name="Tech J.J."/>
            <person name="Sawaya N.A."/>
            <person name="Frey-Klett P."/>
            <person name="Leveau J.H.J."/>
        </authorList>
    </citation>
    <scope>NUCLEOTIDE SEQUENCE [LARGE SCALE GENOMIC DNA]</scope>
    <source>
        <strain evidence="8">Cal35</strain>
    </source>
</reference>
<dbReference type="CDD" id="cd02440">
    <property type="entry name" value="AdoMet_MTases"/>
    <property type="match status" value="1"/>
</dbReference>
<dbReference type="EMBL" id="CP009962">
    <property type="protein sequence ID" value="AIY41434.1"/>
    <property type="molecule type" value="Genomic_DNA"/>
</dbReference>
<gene>
    <name evidence="7" type="primary">cheR</name>
    <name evidence="7" type="ORF">LT85_2276</name>
</gene>
<dbReference type="Gene3D" id="1.25.40.10">
    <property type="entry name" value="Tetratricopeptide repeat domain"/>
    <property type="match status" value="1"/>
</dbReference>
<evidence type="ECO:0000256" key="2">
    <source>
        <dbReference type="ARBA" id="ARBA00022679"/>
    </source>
</evidence>
<dbReference type="InterPro" id="IPR022642">
    <property type="entry name" value="CheR_C"/>
</dbReference>
<sequence>MPLAKFEIMLKRTMGLDIQSIGRPMLERALQERQNHCGVDDLDAYWLLLQMSEPEQLQLIESVIVPETWFFRNREAFQEMVQLQQRWPRLISGSQPLRILSLPCSTGEEPYSIAMALLDAGMPPQHFQIDAIDISPQSLNVARQAVYGKNSFRGDFLSFRDRYFALNEQGYALSETVRQQVRFTHSNLFAYDLLTGQAPYDIIFCRNLLIYFDRPTQHTAVTLLTQRLAPEGLMFVGPAESALMMQHELTPIKAPMAFAFRKGVPKKDIVKAAASPAAAYTPLTLTPTPRRRSVPNQGLSRAAQSKATPAGGATESVSQGNLAKIQLLADQGKLEHAAVLCEQHIKQHGASAAAYYLMGVIHDAADRKQAAADCYRKALYLEPMHANAMTHLAALLQTQGDLAGARLLQQRARRSTENNQP</sequence>
<dbReference type="HOGENOM" id="CLU_025854_4_0_4"/>
<dbReference type="InterPro" id="IPR000780">
    <property type="entry name" value="CheR_MeTrfase"/>
</dbReference>
<evidence type="ECO:0000256" key="3">
    <source>
        <dbReference type="ARBA" id="ARBA00022691"/>
    </source>
</evidence>
<dbReference type="SMART" id="SM00028">
    <property type="entry name" value="TPR"/>
    <property type="match status" value="2"/>
</dbReference>
<dbReference type="SUPFAM" id="SSF48452">
    <property type="entry name" value="TPR-like"/>
    <property type="match status" value="1"/>
</dbReference>
<organism evidence="7 8">
    <name type="scientific">Collimonas arenae</name>
    <dbReference type="NCBI Taxonomy" id="279058"/>
    <lineage>
        <taxon>Bacteria</taxon>
        <taxon>Pseudomonadati</taxon>
        <taxon>Pseudomonadota</taxon>
        <taxon>Betaproteobacteria</taxon>
        <taxon>Burkholderiales</taxon>
        <taxon>Oxalobacteraceae</taxon>
        <taxon>Collimonas</taxon>
    </lineage>
</organism>
<dbReference type="InterPro" id="IPR029063">
    <property type="entry name" value="SAM-dependent_MTases_sf"/>
</dbReference>
<dbReference type="GO" id="GO:0032259">
    <property type="term" value="P:methylation"/>
    <property type="evidence" value="ECO:0007669"/>
    <property type="project" value="UniProtKB-KW"/>
</dbReference>
<keyword evidence="1 7" id="KW-0489">Methyltransferase</keyword>
<dbReference type="AlphaFoldDB" id="A0A0A1FCN1"/>
<evidence type="ECO:0000256" key="5">
    <source>
        <dbReference type="SAM" id="MobiDB-lite"/>
    </source>
</evidence>
<dbReference type="Pfam" id="PF01739">
    <property type="entry name" value="CheR"/>
    <property type="match status" value="1"/>
</dbReference>
<feature type="region of interest" description="Disordered" evidence="5">
    <location>
        <begin position="282"/>
        <end position="315"/>
    </location>
</feature>
<protein>
    <submittedName>
        <fullName evidence="7">Chemotaxis protein methyltransferase CheR</fullName>
        <ecNumber evidence="7">2.1.1.80</ecNumber>
    </submittedName>
</protein>
<dbReference type="InterPro" id="IPR019734">
    <property type="entry name" value="TPR_rpt"/>
</dbReference>
<dbReference type="SMART" id="SM00138">
    <property type="entry name" value="MeTrc"/>
    <property type="match status" value="1"/>
</dbReference>
<evidence type="ECO:0000259" key="6">
    <source>
        <dbReference type="PROSITE" id="PS50123"/>
    </source>
</evidence>
<proteinExistence type="predicted"/>
<dbReference type="SUPFAM" id="SSF53335">
    <property type="entry name" value="S-adenosyl-L-methionine-dependent methyltransferases"/>
    <property type="match status" value="1"/>
</dbReference>
<dbReference type="PRINTS" id="PR00996">
    <property type="entry name" value="CHERMTFRASE"/>
</dbReference>
<dbReference type="Gene3D" id="3.40.50.150">
    <property type="entry name" value="Vaccinia Virus protein VP39"/>
    <property type="match status" value="1"/>
</dbReference>
<feature type="compositionally biased region" description="Polar residues" evidence="5">
    <location>
        <begin position="294"/>
        <end position="307"/>
    </location>
</feature>
<dbReference type="KEGG" id="care:LT85_2276"/>
<name>A0A0A1FCN1_9BURK</name>
<keyword evidence="3" id="KW-0949">S-adenosyl-L-methionine</keyword>
<dbReference type="PANTHER" id="PTHR24422:SF19">
    <property type="entry name" value="CHEMOTAXIS PROTEIN METHYLTRANSFERASE"/>
    <property type="match status" value="1"/>
</dbReference>
<dbReference type="PANTHER" id="PTHR24422">
    <property type="entry name" value="CHEMOTAXIS PROTEIN METHYLTRANSFERASE"/>
    <property type="match status" value="1"/>
</dbReference>
<dbReference type="PROSITE" id="PS50123">
    <property type="entry name" value="CHER"/>
    <property type="match status" value="1"/>
</dbReference>
<dbReference type="PROSITE" id="PS50005">
    <property type="entry name" value="TPR"/>
    <property type="match status" value="1"/>
</dbReference>
<keyword evidence="2 7" id="KW-0808">Transferase</keyword>
<accession>A0A0A1FCN1</accession>
<keyword evidence="8" id="KW-1185">Reference proteome</keyword>
<dbReference type="GO" id="GO:0008983">
    <property type="term" value="F:protein-glutamate O-methyltransferase activity"/>
    <property type="evidence" value="ECO:0007669"/>
    <property type="project" value="UniProtKB-EC"/>
</dbReference>
<dbReference type="InterPro" id="IPR050903">
    <property type="entry name" value="Bact_Chemotaxis_MeTrfase"/>
</dbReference>
<feature type="domain" description="CheR-type methyltransferase" evidence="6">
    <location>
        <begin position="1"/>
        <end position="265"/>
    </location>
</feature>
<dbReference type="Proteomes" id="UP000030302">
    <property type="component" value="Chromosome"/>
</dbReference>
<evidence type="ECO:0000313" key="8">
    <source>
        <dbReference type="Proteomes" id="UP000030302"/>
    </source>
</evidence>
<dbReference type="RefSeq" id="WP_038488685.1">
    <property type="nucleotide sequence ID" value="NZ_CP009962.1"/>
</dbReference>
<dbReference type="STRING" id="279058.LT85_2276"/>
<evidence type="ECO:0000313" key="7">
    <source>
        <dbReference type="EMBL" id="AIY41434.1"/>
    </source>
</evidence>
<dbReference type="InterPro" id="IPR011990">
    <property type="entry name" value="TPR-like_helical_dom_sf"/>
</dbReference>